<reference evidence="4" key="2">
    <citation type="submission" date="2024-06" db="EMBL/GenBank/DDBJ databases">
        <authorList>
            <person name="Plum-Jensen L.E."/>
            <person name="Schramm A."/>
            <person name="Marshall I.P.G."/>
        </authorList>
    </citation>
    <scope>NUCLEOTIDE SEQUENCE</scope>
    <source>
        <strain evidence="4">Rat1</strain>
    </source>
</reference>
<accession>A0AAU8LQK6</accession>
<protein>
    <submittedName>
        <fullName evidence="4">Pentapeptide repeat-containing protein</fullName>
    </submittedName>
</protein>
<feature type="signal peptide" evidence="3">
    <location>
        <begin position="1"/>
        <end position="22"/>
    </location>
</feature>
<evidence type="ECO:0000256" key="1">
    <source>
        <dbReference type="ARBA" id="ARBA00022737"/>
    </source>
</evidence>
<dbReference type="PANTHER" id="PTHR47485">
    <property type="entry name" value="THYLAKOID LUMENAL 17.4 KDA PROTEIN, CHLOROPLASTIC"/>
    <property type="match status" value="1"/>
</dbReference>
<dbReference type="InterPro" id="IPR001646">
    <property type="entry name" value="5peptide_repeat"/>
</dbReference>
<feature type="region of interest" description="Disordered" evidence="2">
    <location>
        <begin position="135"/>
        <end position="192"/>
    </location>
</feature>
<name>A0AAU8LQK6_9BACT</name>
<evidence type="ECO:0000256" key="2">
    <source>
        <dbReference type="SAM" id="MobiDB-lite"/>
    </source>
</evidence>
<proteinExistence type="predicted"/>
<reference evidence="4" key="1">
    <citation type="journal article" date="2024" name="Syst. Appl. Microbiol.">
        <title>First single-strain enrichments of Electrothrix cable bacteria, description of E. aestuarii sp. nov. and E. rattekaaiensis sp. nov., and proposal of a cable bacteria taxonomy following the rules of the SeqCode.</title>
        <authorList>
            <person name="Plum-Jensen L.E."/>
            <person name="Schramm A."/>
            <person name="Marshall I.P.G."/>
        </authorList>
    </citation>
    <scope>NUCLEOTIDE SEQUENCE</scope>
    <source>
        <strain evidence="4">Rat1</strain>
    </source>
</reference>
<keyword evidence="1" id="KW-0677">Repeat</keyword>
<feature type="region of interest" description="Disordered" evidence="2">
    <location>
        <begin position="233"/>
        <end position="414"/>
    </location>
</feature>
<dbReference type="PANTHER" id="PTHR47485:SF1">
    <property type="entry name" value="THYLAKOID LUMENAL 17.4 KDA PROTEIN, CHLOROPLASTIC"/>
    <property type="match status" value="1"/>
</dbReference>
<dbReference type="AlphaFoldDB" id="A0AAU8LQK6"/>
<dbReference type="Gene3D" id="2.160.20.80">
    <property type="entry name" value="E3 ubiquitin-protein ligase SopA"/>
    <property type="match status" value="2"/>
</dbReference>
<feature type="chain" id="PRO_5043930489" evidence="3">
    <location>
        <begin position="23"/>
        <end position="546"/>
    </location>
</feature>
<evidence type="ECO:0000313" key="4">
    <source>
        <dbReference type="EMBL" id="XCN71179.1"/>
    </source>
</evidence>
<organism evidence="4">
    <name type="scientific">Candidatus Electrothrix aestuarii</name>
    <dbReference type="NCBI Taxonomy" id="3062594"/>
    <lineage>
        <taxon>Bacteria</taxon>
        <taxon>Pseudomonadati</taxon>
        <taxon>Thermodesulfobacteriota</taxon>
        <taxon>Desulfobulbia</taxon>
        <taxon>Desulfobulbales</taxon>
        <taxon>Desulfobulbaceae</taxon>
        <taxon>Candidatus Electrothrix</taxon>
    </lineage>
</organism>
<dbReference type="KEGG" id="eaj:Q3M24_12725"/>
<dbReference type="SUPFAM" id="SSF141571">
    <property type="entry name" value="Pentapeptide repeat-like"/>
    <property type="match status" value="2"/>
</dbReference>
<feature type="compositionally biased region" description="Acidic residues" evidence="2">
    <location>
        <begin position="281"/>
        <end position="291"/>
    </location>
</feature>
<feature type="compositionally biased region" description="Basic and acidic residues" evidence="2">
    <location>
        <begin position="340"/>
        <end position="397"/>
    </location>
</feature>
<evidence type="ECO:0000256" key="3">
    <source>
        <dbReference type="SAM" id="SignalP"/>
    </source>
</evidence>
<dbReference type="EMBL" id="CP159373">
    <property type="protein sequence ID" value="XCN71179.1"/>
    <property type="molecule type" value="Genomic_DNA"/>
</dbReference>
<gene>
    <name evidence="4" type="ORF">Q3M24_12725</name>
</gene>
<keyword evidence="3" id="KW-0732">Signal</keyword>
<dbReference type="Pfam" id="PF00805">
    <property type="entry name" value="Pentapeptide"/>
    <property type="match status" value="4"/>
</dbReference>
<sequence length="546" mass="57753">MKKNKCIYLCVGLLLCSTVAPVTSRGASKEDIQKNFNRLVKTKQCPGCDLHGTVLTRMDLRGADLQGADLTGAKLSLSNLSKANLQNAILRKAILGGADFSGADLRGADLTGAKVAGAYLKEAILDQEIMQDQPYEPEELPESSPAGATVEGGEQKTDIEDVELSDPSAQAPAQEVLPSAEPADAVSIPSVSEDHVSADEMVAEPSLVAANEVPNEAVTESVPETLPEAEIAQEPELPEQPVAVAPASGEKKTPEVALPDLGGKTETTLRSKELVPLADVSEADAGGEEVLENTAQVERKAPELDEIPVIDTAPEQAEGSGEEKEAESSLWDSLTSLFHSDAEQEKKTAEKQAPSGDEKQERIAGLIAKKEKEAEKDAQSAAHELQKAESDKTEAIKSEAAAMPAESLSQPLSQSEKQQVGAYSVETFAQSKARLQGLAEKLLDKKRCVSCDLAGIDLKGKDLEEADLERADLSGAQLENADLHSANLKGVNFTDANLKNADLRKADLYLADFTNADLTGAQLEGALTDSTDFTGAIGAKLDVAHE</sequence>